<reference evidence="2 3" key="1">
    <citation type="journal article" date="2019" name="Nat. Commun.">
        <title>The antimicrobial potential of Streptomyces from insect microbiomes.</title>
        <authorList>
            <person name="Chevrette M.G."/>
            <person name="Carlson C.M."/>
            <person name="Ortega H.E."/>
            <person name="Thomas C."/>
            <person name="Ananiev G.E."/>
            <person name="Barns K.J."/>
            <person name="Book A.J."/>
            <person name="Cagnazzo J."/>
            <person name="Carlos C."/>
            <person name="Flanigan W."/>
            <person name="Grubbs K.J."/>
            <person name="Horn H.A."/>
            <person name="Hoffmann F.M."/>
            <person name="Klassen J.L."/>
            <person name="Knack J.J."/>
            <person name="Lewin G.R."/>
            <person name="McDonald B.R."/>
            <person name="Muller L."/>
            <person name="Melo W.G.P."/>
            <person name="Pinto-Tomas A.A."/>
            <person name="Schmitz A."/>
            <person name="Wendt-Pienkowski E."/>
            <person name="Wildman S."/>
            <person name="Zhao M."/>
            <person name="Zhang F."/>
            <person name="Bugni T.S."/>
            <person name="Andes D.R."/>
            <person name="Pupo M.T."/>
            <person name="Currie C.R."/>
        </authorList>
    </citation>
    <scope>NUCLEOTIDE SEQUENCE [LARGE SCALE GENOMIC DNA]</scope>
    <source>
        <strain evidence="2 3">SID5840</strain>
    </source>
</reference>
<feature type="transmembrane region" description="Helical" evidence="1">
    <location>
        <begin position="76"/>
        <end position="97"/>
    </location>
</feature>
<gene>
    <name evidence="2" type="ORF">GTW20_01830</name>
</gene>
<protein>
    <submittedName>
        <fullName evidence="2">DUF998 domain-containing protein</fullName>
    </submittedName>
</protein>
<feature type="transmembrane region" description="Helical" evidence="1">
    <location>
        <begin position="127"/>
        <end position="147"/>
    </location>
</feature>
<comment type="caution">
    <text evidence="2">The sequence shown here is derived from an EMBL/GenBank/DDBJ whole genome shotgun (WGS) entry which is preliminary data.</text>
</comment>
<dbReference type="RefSeq" id="WP_161110110.1">
    <property type="nucleotide sequence ID" value="NZ_WWHY01000001.1"/>
</dbReference>
<dbReference type="EMBL" id="WWHY01000001">
    <property type="protein sequence ID" value="MYR31042.1"/>
    <property type="molecule type" value="Genomic_DNA"/>
</dbReference>
<dbReference type="AlphaFoldDB" id="A0A7K2IM36"/>
<evidence type="ECO:0000313" key="3">
    <source>
        <dbReference type="Proteomes" id="UP000467124"/>
    </source>
</evidence>
<name>A0A7K2IM36_9ACTN</name>
<evidence type="ECO:0000256" key="1">
    <source>
        <dbReference type="SAM" id="Phobius"/>
    </source>
</evidence>
<dbReference type="InterPro" id="IPR009339">
    <property type="entry name" value="DUF998"/>
</dbReference>
<keyword evidence="1" id="KW-0812">Transmembrane</keyword>
<dbReference type="Pfam" id="PF06197">
    <property type="entry name" value="DUF998"/>
    <property type="match status" value="1"/>
</dbReference>
<keyword evidence="1" id="KW-0472">Membrane</keyword>
<feature type="transmembrane region" description="Helical" evidence="1">
    <location>
        <begin position="6"/>
        <end position="25"/>
    </location>
</feature>
<feature type="transmembrane region" description="Helical" evidence="1">
    <location>
        <begin position="46"/>
        <end position="70"/>
    </location>
</feature>
<accession>A0A7K2IM36</accession>
<sequence>MIPALWAGAAGCLLFVVVFLVDGLTRPGYEPLRHPVSALALGPRGWIQTVDFLVCGLLVAVSSVAVPWAVSSDSWAVWPLSAAIGLFGVGLLLSGVFRMDPMWGYPPGAPEGTPEETGRAHRIHDNLGAVVFFSLPAAALIAAFALQDPVWRWGSGITGVVVGAGTLVFANAWEKEAPNAGLIQRVTLIVGLGWLGLLLGAGALGAL</sequence>
<keyword evidence="1" id="KW-1133">Transmembrane helix</keyword>
<feature type="transmembrane region" description="Helical" evidence="1">
    <location>
        <begin position="153"/>
        <end position="173"/>
    </location>
</feature>
<organism evidence="2 3">
    <name type="scientific">Nocardiopsis alba</name>
    <dbReference type="NCBI Taxonomy" id="53437"/>
    <lineage>
        <taxon>Bacteria</taxon>
        <taxon>Bacillati</taxon>
        <taxon>Actinomycetota</taxon>
        <taxon>Actinomycetes</taxon>
        <taxon>Streptosporangiales</taxon>
        <taxon>Nocardiopsidaceae</taxon>
        <taxon>Nocardiopsis</taxon>
    </lineage>
</organism>
<dbReference type="Proteomes" id="UP000467124">
    <property type="component" value="Unassembled WGS sequence"/>
</dbReference>
<feature type="transmembrane region" description="Helical" evidence="1">
    <location>
        <begin position="185"/>
        <end position="206"/>
    </location>
</feature>
<evidence type="ECO:0000313" key="2">
    <source>
        <dbReference type="EMBL" id="MYR31042.1"/>
    </source>
</evidence>
<proteinExistence type="predicted"/>